<evidence type="ECO:0000259" key="2">
    <source>
        <dbReference type="Pfam" id="PF06458"/>
    </source>
</evidence>
<dbReference type="Gene3D" id="3.10.20.320">
    <property type="entry name" value="Putative peptidoglycan bound protein (lpxtg motif)"/>
    <property type="match status" value="1"/>
</dbReference>
<evidence type="ECO:0008006" key="6">
    <source>
        <dbReference type="Google" id="ProtNLM"/>
    </source>
</evidence>
<evidence type="ECO:0000256" key="1">
    <source>
        <dbReference type="ARBA" id="ARBA00022737"/>
    </source>
</evidence>
<reference evidence="4 5" key="1">
    <citation type="submission" date="2018-08" db="EMBL/GenBank/DDBJ databases">
        <title>A genome reference for cultivated species of the human gut microbiota.</title>
        <authorList>
            <person name="Zou Y."/>
            <person name="Xue W."/>
            <person name="Luo G."/>
        </authorList>
    </citation>
    <scope>NUCLEOTIDE SEQUENCE [LARGE SCALE GENOMIC DNA]</scope>
    <source>
        <strain evidence="4 5">AF48-16</strain>
    </source>
</reference>
<dbReference type="InterPro" id="IPR009459">
    <property type="entry name" value="MucBP_dom"/>
</dbReference>
<dbReference type="Pfam" id="PF20585">
    <property type="entry name" value="Pectate_lyase_5"/>
    <property type="match status" value="1"/>
</dbReference>
<accession>A0A415EJ21</accession>
<dbReference type="Pfam" id="PF13731">
    <property type="entry name" value="WxL"/>
    <property type="match status" value="1"/>
</dbReference>
<feature type="non-terminal residue" evidence="4">
    <location>
        <position position="864"/>
    </location>
</feature>
<evidence type="ECO:0000259" key="3">
    <source>
        <dbReference type="Pfam" id="PF13731"/>
    </source>
</evidence>
<organism evidence="4 5">
    <name type="scientific">Enterococcus casseliflavus</name>
    <name type="common">Enterococcus flavescens</name>
    <dbReference type="NCBI Taxonomy" id="37734"/>
    <lineage>
        <taxon>Bacteria</taxon>
        <taxon>Bacillati</taxon>
        <taxon>Bacillota</taxon>
        <taxon>Bacilli</taxon>
        <taxon>Lactobacillales</taxon>
        <taxon>Enterococcaceae</taxon>
        <taxon>Enterococcus</taxon>
    </lineage>
</organism>
<feature type="domain" description="MucBP" evidence="2">
    <location>
        <begin position="328"/>
        <end position="389"/>
    </location>
</feature>
<feature type="domain" description="WxL" evidence="3">
    <location>
        <begin position="676"/>
        <end position="862"/>
    </location>
</feature>
<comment type="caution">
    <text evidence="4">The sequence shown here is derived from an EMBL/GenBank/DDBJ whole genome shotgun (WGS) entry which is preliminary data.</text>
</comment>
<dbReference type="InterPro" id="IPR027994">
    <property type="entry name" value="WxL_dom"/>
</dbReference>
<dbReference type="Proteomes" id="UP000286288">
    <property type="component" value="Unassembled WGS sequence"/>
</dbReference>
<proteinExistence type="predicted"/>
<gene>
    <name evidence="4" type="ORF">DW084_18390</name>
</gene>
<dbReference type="Pfam" id="PF06458">
    <property type="entry name" value="MucBP"/>
    <property type="match status" value="1"/>
</dbReference>
<protein>
    <recommendedName>
        <fullName evidence="6">WxL domain-containing protein</fullName>
    </recommendedName>
</protein>
<dbReference type="EMBL" id="QRMZ01000061">
    <property type="protein sequence ID" value="RHK01564.1"/>
    <property type="molecule type" value="Genomic_DNA"/>
</dbReference>
<name>A0A415EJ21_ENTCA</name>
<dbReference type="AlphaFoldDB" id="A0A415EJ21"/>
<evidence type="ECO:0000313" key="5">
    <source>
        <dbReference type="Proteomes" id="UP000286288"/>
    </source>
</evidence>
<dbReference type="InterPro" id="IPR046776">
    <property type="entry name" value="Pectate_lyase_5"/>
</dbReference>
<sequence length="864" mass="95685">MHKEENETEKSIVESVSESHLTIPKEKIEMEEQRIWEQSIYGEQLGARQPKSYSAVNNWSQFRSAWNNNNTGTIILDRNIVFSSSILGDSLNARSSSITITNTGRRTINLMNSGHSLVMNGAANLTLNNIDVIDFPGGALSRDARTQPLIIHNGSGIMNLNNADVNMITGTATSVVRGQNITILGDTRIHSSKSKDATANVNAYAIYLTGSGVLLVNTKSRSVISSTNGIVRPPIMSTPSSKVEISVDSLTMRTTVISSISAPKTLASWRAVSATLTGTNASQVEKSTSSPNDFAVRYTENYRHHDTLIFNPNKNRDEWLEPPSQKGNVMVNYLDKSGNHLIEPETITGEVGKEYKSESKEIPGYYLLVPPFNANGTITSETQTVNYNYVKIHDHLINADFEEPPITSNFSFIHQSKVPGWYTTASDKMIEFGLGPAHNIFGPASGRQFVELIANEPGELYQLVSFEPGTILRWRLHHAGRVGIDEMRLNIGSPKQPEIIRDIKSDKGQWTLHTGTYKVPENQPITYFGFEALRSSSGSLTMGNLLDNIYFAKQSNIDITINVNKERAQAGDTLAYDIEMANNGGVPSDRHKIYITGIDNLNIDYKTIQLDGHNIKEKDITIEDGKLILNPDITLENTSSINLRFEAAVKSHYLSGDIDAKATIEYWDEGFDDISYKAESNISNTKIETLVPKPLDPLNPEIDVNPENQPKLPEDQGLLSIDFISSFTFGSQAISAQTKRYYAQPQRLLNLDGTLNDAEERPNYIQVSDRRPDNERKGWTLAVTQNNQFTDRQDNQLRGAHLVLNNQQFASVQENGEPTLQNQDGVVLIPEQKIPLVTASNGQGAGTWVYRFGDGESAGESVAL</sequence>
<evidence type="ECO:0000313" key="4">
    <source>
        <dbReference type="EMBL" id="RHK01564.1"/>
    </source>
</evidence>
<keyword evidence="1" id="KW-0677">Repeat</keyword>